<evidence type="ECO:0000313" key="3">
    <source>
        <dbReference type="Proteomes" id="UP000468707"/>
    </source>
</evidence>
<evidence type="ECO:0000313" key="2">
    <source>
        <dbReference type="EMBL" id="NDV43067.1"/>
    </source>
</evidence>
<accession>A0A6I5KRA7</accession>
<dbReference type="Gene3D" id="3.40.50.1390">
    <property type="entry name" value="Resolvase, N-terminal catalytic domain"/>
    <property type="match status" value="1"/>
</dbReference>
<sequence length="69" mass="8125">MTKLKGNGVRFRSITKPFIDTTKKSSHSEFIIKIFAALAQMERCTIIERTKADLESTRPRVKFWKHRKD</sequence>
<reference evidence="2 3" key="1">
    <citation type="submission" date="2020-01" db="EMBL/GenBank/DDBJ databases">
        <title>Muricauda sediminis sp.nov. 40Bstr401.</title>
        <authorList>
            <person name="Xue Z."/>
            <person name="Zhu S."/>
            <person name="Ren N."/>
            <person name="Chen T."/>
            <person name="Chen X."/>
            <person name="Chen J."/>
            <person name="Yang J."/>
        </authorList>
    </citation>
    <scope>NUCLEOTIDE SEQUENCE [LARGE SCALE GENOMIC DNA]</scope>
    <source>
        <strain evidence="2 3">40Bstr401</strain>
    </source>
</reference>
<dbReference type="GO" id="GO:0003677">
    <property type="term" value="F:DNA binding"/>
    <property type="evidence" value="ECO:0007669"/>
    <property type="project" value="InterPro"/>
</dbReference>
<keyword evidence="3" id="KW-1185">Reference proteome</keyword>
<name>A0A6I5KRA7_9FLAO</name>
<dbReference type="EMBL" id="JAAAMI010000003">
    <property type="protein sequence ID" value="NDV43067.1"/>
    <property type="molecule type" value="Genomic_DNA"/>
</dbReference>
<dbReference type="GO" id="GO:0000150">
    <property type="term" value="F:DNA strand exchange activity"/>
    <property type="evidence" value="ECO:0007669"/>
    <property type="project" value="InterPro"/>
</dbReference>
<comment type="caution">
    <text evidence="2">The sequence shown here is derived from an EMBL/GenBank/DDBJ whole genome shotgun (WGS) entry which is preliminary data.</text>
</comment>
<protein>
    <submittedName>
        <fullName evidence="2">Recombinase family protein</fullName>
    </submittedName>
</protein>
<feature type="domain" description="Resolvase/invertase-type recombinase catalytic" evidence="1">
    <location>
        <begin position="1"/>
        <end position="61"/>
    </location>
</feature>
<dbReference type="InterPro" id="IPR036162">
    <property type="entry name" value="Resolvase-like_N_sf"/>
</dbReference>
<dbReference type="Proteomes" id="UP000468707">
    <property type="component" value="Unassembled WGS sequence"/>
</dbReference>
<dbReference type="AlphaFoldDB" id="A0A6I5KRA7"/>
<evidence type="ECO:0000259" key="1">
    <source>
        <dbReference type="PROSITE" id="PS51736"/>
    </source>
</evidence>
<proteinExistence type="predicted"/>
<gene>
    <name evidence="2" type="ORF">GTK07_06970</name>
</gene>
<dbReference type="PROSITE" id="PS51736">
    <property type="entry name" value="RECOMBINASES_3"/>
    <property type="match status" value="1"/>
</dbReference>
<dbReference type="InterPro" id="IPR006119">
    <property type="entry name" value="Resolv_N"/>
</dbReference>
<dbReference type="Pfam" id="PF00239">
    <property type="entry name" value="Resolvase"/>
    <property type="match status" value="1"/>
</dbReference>
<dbReference type="SUPFAM" id="SSF53041">
    <property type="entry name" value="Resolvase-like"/>
    <property type="match status" value="1"/>
</dbReference>
<organism evidence="2 3">
    <name type="scientific">Flagellimonas sediminis</name>
    <dbReference type="NCBI Taxonomy" id="2696468"/>
    <lineage>
        <taxon>Bacteria</taxon>
        <taxon>Pseudomonadati</taxon>
        <taxon>Bacteroidota</taxon>
        <taxon>Flavobacteriia</taxon>
        <taxon>Flavobacteriales</taxon>
        <taxon>Flavobacteriaceae</taxon>
        <taxon>Flagellimonas</taxon>
    </lineage>
</organism>